<dbReference type="PANTHER" id="PTHR20941">
    <property type="entry name" value="FOLATE SYNTHESIS PROTEINS"/>
    <property type="match status" value="1"/>
</dbReference>
<dbReference type="Proteomes" id="UP000252357">
    <property type="component" value="Unassembled WGS sequence"/>
</dbReference>
<protein>
    <recommendedName>
        <fullName evidence="4 9">Dihydropteroate synthase</fullName>
        <shortName evidence="9">DHPS</shortName>
        <ecNumber evidence="4 9">2.5.1.15</ecNumber>
    </recommendedName>
    <alternativeName>
        <fullName evidence="9">Dihydropteroate pyrophosphorylase</fullName>
    </alternativeName>
</protein>
<comment type="similarity">
    <text evidence="9">Belongs to the DHPS family.</text>
</comment>
<comment type="pathway">
    <text evidence="3 9">Cofactor biosynthesis; tetrahydrofolate biosynthesis; 7,8-dihydrofolate from 2-amino-4-hydroxy-6-hydroxymethyl-7,8-dihydropteridine diphosphate and 4-aminobenzoate: step 1/2.</text>
</comment>
<dbReference type="GO" id="GO:0046872">
    <property type="term" value="F:metal ion binding"/>
    <property type="evidence" value="ECO:0007669"/>
    <property type="project" value="UniProtKB-KW"/>
</dbReference>
<gene>
    <name evidence="11" type="primary">folP</name>
    <name evidence="11" type="ORF">DU000_00755</name>
</gene>
<evidence type="ECO:0000313" key="11">
    <source>
        <dbReference type="EMBL" id="RCS59305.1"/>
    </source>
</evidence>
<comment type="catalytic activity">
    <reaction evidence="1">
        <text>(7,8-dihydropterin-6-yl)methyl diphosphate + 4-aminobenzoate = 7,8-dihydropteroate + diphosphate</text>
        <dbReference type="Rhea" id="RHEA:19949"/>
        <dbReference type="ChEBI" id="CHEBI:17836"/>
        <dbReference type="ChEBI" id="CHEBI:17839"/>
        <dbReference type="ChEBI" id="CHEBI:33019"/>
        <dbReference type="ChEBI" id="CHEBI:72950"/>
        <dbReference type="EC" id="2.5.1.15"/>
    </reaction>
</comment>
<proteinExistence type="inferred from homology"/>
<keyword evidence="5 9" id="KW-0808">Transferase</keyword>
<dbReference type="GO" id="GO:0004156">
    <property type="term" value="F:dihydropteroate synthase activity"/>
    <property type="evidence" value="ECO:0007669"/>
    <property type="project" value="UniProtKB-EC"/>
</dbReference>
<dbReference type="OrthoDB" id="9811744at2"/>
<evidence type="ECO:0000256" key="3">
    <source>
        <dbReference type="ARBA" id="ARBA00004763"/>
    </source>
</evidence>
<evidence type="ECO:0000256" key="4">
    <source>
        <dbReference type="ARBA" id="ARBA00012458"/>
    </source>
</evidence>
<comment type="caution">
    <text evidence="11">The sequence shown here is derived from an EMBL/GenBank/DDBJ whole genome shotgun (WGS) entry which is preliminary data.</text>
</comment>
<dbReference type="PROSITE" id="PS00792">
    <property type="entry name" value="DHPS_1"/>
    <property type="match status" value="1"/>
</dbReference>
<evidence type="ECO:0000313" key="12">
    <source>
        <dbReference type="Proteomes" id="UP000252357"/>
    </source>
</evidence>
<reference evidence="11 12" key="1">
    <citation type="journal article" date="2018" name="Int. J. Syst. Evol. Microbiol.">
        <title>Parvibium lacunae gen. nov., sp. nov., a new member of the family Alcaligenaceae isolated from a freshwater pond.</title>
        <authorList>
            <person name="Chen W.M."/>
            <person name="Xie P.B."/>
            <person name="Hsu M.Y."/>
            <person name="Sheu S.Y."/>
        </authorList>
    </citation>
    <scope>NUCLEOTIDE SEQUENCE [LARGE SCALE GENOMIC DNA]</scope>
    <source>
        <strain evidence="11 12">KMB9</strain>
    </source>
</reference>
<dbReference type="EC" id="2.5.1.15" evidence="4 9"/>
<dbReference type="InterPro" id="IPR000489">
    <property type="entry name" value="Pterin-binding_dom"/>
</dbReference>
<keyword evidence="12" id="KW-1185">Reference proteome</keyword>
<evidence type="ECO:0000256" key="6">
    <source>
        <dbReference type="ARBA" id="ARBA00022723"/>
    </source>
</evidence>
<comment type="function">
    <text evidence="9">Catalyzes the condensation of para-aminobenzoate (pABA) with 6-hydroxymethyl-7,8-dihydropterin diphosphate (DHPt-PP) to form 7,8-dihydropteroate (H2Pte), the immediate precursor of folate derivatives.</text>
</comment>
<feature type="domain" description="Pterin-binding" evidence="10">
    <location>
        <begin position="16"/>
        <end position="267"/>
    </location>
</feature>
<dbReference type="UniPathway" id="UPA00077">
    <property type="reaction ID" value="UER00156"/>
</dbReference>
<dbReference type="CDD" id="cd00739">
    <property type="entry name" value="DHPS"/>
    <property type="match status" value="1"/>
</dbReference>
<dbReference type="PROSITE" id="PS50972">
    <property type="entry name" value="PTERIN_BINDING"/>
    <property type="match status" value="1"/>
</dbReference>
<evidence type="ECO:0000256" key="7">
    <source>
        <dbReference type="ARBA" id="ARBA00022842"/>
    </source>
</evidence>
<dbReference type="EMBL" id="QPGB01000001">
    <property type="protein sequence ID" value="RCS59305.1"/>
    <property type="molecule type" value="Genomic_DNA"/>
</dbReference>
<dbReference type="PROSITE" id="PS00793">
    <property type="entry name" value="DHPS_2"/>
    <property type="match status" value="1"/>
</dbReference>
<dbReference type="Gene3D" id="3.20.20.20">
    <property type="entry name" value="Dihydropteroate synthase-like"/>
    <property type="match status" value="1"/>
</dbReference>
<dbReference type="AlphaFoldDB" id="A0A368L6L8"/>
<dbReference type="Pfam" id="PF00809">
    <property type="entry name" value="Pterin_bind"/>
    <property type="match status" value="1"/>
</dbReference>
<dbReference type="InterPro" id="IPR011005">
    <property type="entry name" value="Dihydropteroate_synth-like_sf"/>
</dbReference>
<dbReference type="GO" id="GO:0046656">
    <property type="term" value="P:folic acid biosynthetic process"/>
    <property type="evidence" value="ECO:0007669"/>
    <property type="project" value="UniProtKB-KW"/>
</dbReference>
<dbReference type="NCBIfam" id="TIGR01496">
    <property type="entry name" value="DHPS"/>
    <property type="match status" value="1"/>
</dbReference>
<evidence type="ECO:0000256" key="2">
    <source>
        <dbReference type="ARBA" id="ARBA00001946"/>
    </source>
</evidence>
<dbReference type="GO" id="GO:0005829">
    <property type="term" value="C:cytosol"/>
    <property type="evidence" value="ECO:0007669"/>
    <property type="project" value="TreeGrafter"/>
</dbReference>
<name>A0A368L6L8_9BURK</name>
<evidence type="ECO:0000256" key="8">
    <source>
        <dbReference type="ARBA" id="ARBA00022909"/>
    </source>
</evidence>
<dbReference type="InterPro" id="IPR045031">
    <property type="entry name" value="DHP_synth-like"/>
</dbReference>
<dbReference type="PANTHER" id="PTHR20941:SF1">
    <property type="entry name" value="FOLIC ACID SYNTHESIS PROTEIN FOL1"/>
    <property type="match status" value="1"/>
</dbReference>
<organism evidence="11 12">
    <name type="scientific">Parvibium lacunae</name>
    <dbReference type="NCBI Taxonomy" id="1888893"/>
    <lineage>
        <taxon>Bacteria</taxon>
        <taxon>Pseudomonadati</taxon>
        <taxon>Pseudomonadota</taxon>
        <taxon>Betaproteobacteria</taxon>
        <taxon>Burkholderiales</taxon>
        <taxon>Alcaligenaceae</taxon>
        <taxon>Parvibium</taxon>
    </lineage>
</organism>
<sequence>MQAQQLIQTWQTLSRPLVMGVVNVTPDSFSDGGQFFSPQAALDHAAKLVGDGADILDIGGESSRPGAPAVSEAEELRRVLPVVEGALKLGKPLSVDTTKAAVMRVVSELGVAMLNDISGFQHPDTFAAAVESQCALCVMHMQGAPQTMQADPRYSDVLAEVEGFLLQQAQALEAAGVARERICLDPGFGFGKTLAHNLDLLHGLPRLAALGYPLLIGVSRKSMIGQLTGKPVAQREAGSLAAMLAAVARGARIVRVHDVAATVDALKVWAAIEEPFSGT</sequence>
<evidence type="ECO:0000256" key="9">
    <source>
        <dbReference type="RuleBase" id="RU361205"/>
    </source>
</evidence>
<keyword evidence="6 9" id="KW-0479">Metal-binding</keyword>
<accession>A0A368L6L8</accession>
<evidence type="ECO:0000256" key="1">
    <source>
        <dbReference type="ARBA" id="ARBA00000012"/>
    </source>
</evidence>
<evidence type="ECO:0000256" key="5">
    <source>
        <dbReference type="ARBA" id="ARBA00022679"/>
    </source>
</evidence>
<dbReference type="InterPro" id="IPR006390">
    <property type="entry name" value="DHP_synth_dom"/>
</dbReference>
<comment type="cofactor">
    <cofactor evidence="2 9">
        <name>Mg(2+)</name>
        <dbReference type="ChEBI" id="CHEBI:18420"/>
    </cofactor>
</comment>
<keyword evidence="7 9" id="KW-0460">Magnesium</keyword>
<evidence type="ECO:0000259" key="10">
    <source>
        <dbReference type="PROSITE" id="PS50972"/>
    </source>
</evidence>
<dbReference type="RefSeq" id="WP_114401454.1">
    <property type="nucleotide sequence ID" value="NZ_QPGB01000001.1"/>
</dbReference>
<keyword evidence="8 9" id="KW-0289">Folate biosynthesis</keyword>
<dbReference type="SUPFAM" id="SSF51717">
    <property type="entry name" value="Dihydropteroate synthetase-like"/>
    <property type="match status" value="1"/>
</dbReference>
<dbReference type="GO" id="GO:0046654">
    <property type="term" value="P:tetrahydrofolate biosynthetic process"/>
    <property type="evidence" value="ECO:0007669"/>
    <property type="project" value="UniProtKB-UniPathway"/>
</dbReference>